<dbReference type="PANTHER" id="PTHR38591">
    <property type="entry name" value="HYDROLASE"/>
    <property type="match status" value="1"/>
</dbReference>
<name>A0A7C4PJ99_9CHLR</name>
<dbReference type="PANTHER" id="PTHR38591:SF1">
    <property type="entry name" value="BLL1000 PROTEIN"/>
    <property type="match status" value="1"/>
</dbReference>
<dbReference type="InterPro" id="IPR010791">
    <property type="entry name" value="AttH_dom"/>
</dbReference>
<sequence>MRRFLMLLLVGGVLGMAGLAFSPRPKTTEVRARLEGLKASPGEFMRADGPRTLVFPRDHGAHEDFQTEWWYFTGNLSTAEGREFGFQLTFFRRGLLPLAQQLPRKSTWATDQVYLAHFALADVKGRRFQYFERFQRGAGGLAGAQGEPGFRVWLDDWRVEQTAERKYHLAAGEGDLRLELDLADVKGPVFQGDRGYSQKGDEPGNASYYVSLTRLVSQGTVEVGGVRYAVSGLSWMDHEFSTSALSQGQVGWDWFSIQLQDGSELMMYTIRREDGGVDPYSSGTVILPDGSTRRLGANDFTIRAEDSWESPHSGGVYPSAWVIEVPSEGLVLRVRPRLADQELNVSFIYWEGAVRVEGEKEGVRIEGSGYVELTGYAQSLENTF</sequence>
<gene>
    <name evidence="2" type="ORF">ENT37_03120</name>
</gene>
<dbReference type="Pfam" id="PF17186">
    <property type="entry name" value="Lipocalin_9"/>
    <property type="match status" value="1"/>
</dbReference>
<dbReference type="SUPFAM" id="SSF159245">
    <property type="entry name" value="AttH-like"/>
    <property type="match status" value="1"/>
</dbReference>
<proteinExistence type="predicted"/>
<evidence type="ECO:0000313" key="2">
    <source>
        <dbReference type="EMBL" id="HGS20844.1"/>
    </source>
</evidence>
<dbReference type="Gene3D" id="2.40.370.10">
    <property type="entry name" value="AttH-like domain"/>
    <property type="match status" value="2"/>
</dbReference>
<accession>A0A7C4PJ99</accession>
<dbReference type="AlphaFoldDB" id="A0A7C4PJ99"/>
<organism evidence="2">
    <name type="scientific">Anaerolinea thermolimosa</name>
    <dbReference type="NCBI Taxonomy" id="229919"/>
    <lineage>
        <taxon>Bacteria</taxon>
        <taxon>Bacillati</taxon>
        <taxon>Chloroflexota</taxon>
        <taxon>Anaerolineae</taxon>
        <taxon>Anaerolineales</taxon>
        <taxon>Anaerolineaceae</taxon>
        <taxon>Anaerolinea</taxon>
    </lineage>
</organism>
<feature type="domain" description="AttH" evidence="1">
    <location>
        <begin position="67"/>
        <end position="242"/>
    </location>
</feature>
<dbReference type="InterPro" id="IPR023374">
    <property type="entry name" value="AttH-like_dom_sf"/>
</dbReference>
<dbReference type="EMBL" id="DSYK01000160">
    <property type="protein sequence ID" value="HGS20844.1"/>
    <property type="molecule type" value="Genomic_DNA"/>
</dbReference>
<evidence type="ECO:0000259" key="1">
    <source>
        <dbReference type="Pfam" id="PF07143"/>
    </source>
</evidence>
<dbReference type="Pfam" id="PF07143">
    <property type="entry name" value="CrtC"/>
    <property type="match status" value="1"/>
</dbReference>
<reference evidence="2" key="1">
    <citation type="journal article" date="2020" name="mSystems">
        <title>Genome- and Community-Level Interaction Insights into Carbon Utilization and Element Cycling Functions of Hydrothermarchaeota in Hydrothermal Sediment.</title>
        <authorList>
            <person name="Zhou Z."/>
            <person name="Liu Y."/>
            <person name="Xu W."/>
            <person name="Pan J."/>
            <person name="Luo Z.H."/>
            <person name="Li M."/>
        </authorList>
    </citation>
    <scope>NUCLEOTIDE SEQUENCE [LARGE SCALE GENOMIC DNA]</scope>
    <source>
        <strain evidence="2">SpSt-573</strain>
    </source>
</reference>
<comment type="caution">
    <text evidence="2">The sequence shown here is derived from an EMBL/GenBank/DDBJ whole genome shotgun (WGS) entry which is preliminary data.</text>
</comment>
<protein>
    <submittedName>
        <fullName evidence="2">Carotenoid 1,2-hydratase</fullName>
    </submittedName>
</protein>